<evidence type="ECO:0000256" key="5">
    <source>
        <dbReference type="ARBA" id="ARBA00022842"/>
    </source>
</evidence>
<evidence type="ECO:0000259" key="7">
    <source>
        <dbReference type="PROSITE" id="PS51462"/>
    </source>
</evidence>
<keyword evidence="4" id="KW-0378">Hydrolase</keyword>
<dbReference type="SUPFAM" id="SSF55811">
    <property type="entry name" value="Nudix"/>
    <property type="match status" value="1"/>
</dbReference>
<reference evidence="8 9" key="2">
    <citation type="submission" date="2018-10" db="EMBL/GenBank/DDBJ databases">
        <authorList>
            <consortium name="Pathogen Informatics"/>
        </authorList>
    </citation>
    <scope>NUCLEOTIDE SEQUENCE [LARGE SCALE GENOMIC DNA]</scope>
</reference>
<dbReference type="FunFam" id="3.90.79.10:FF:000074">
    <property type="entry name" value="Mutt/nudix family protein-like protein"/>
    <property type="match status" value="1"/>
</dbReference>
<keyword evidence="6" id="KW-0520">NAD</keyword>
<dbReference type="AlphaFoldDB" id="A0A0N4VI34"/>
<organism evidence="10">
    <name type="scientific">Enterobius vermicularis</name>
    <name type="common">Human pinworm</name>
    <dbReference type="NCBI Taxonomy" id="51028"/>
    <lineage>
        <taxon>Eukaryota</taxon>
        <taxon>Metazoa</taxon>
        <taxon>Ecdysozoa</taxon>
        <taxon>Nematoda</taxon>
        <taxon>Chromadorea</taxon>
        <taxon>Rhabditida</taxon>
        <taxon>Spirurina</taxon>
        <taxon>Oxyuridomorpha</taxon>
        <taxon>Oxyuroidea</taxon>
        <taxon>Oxyuridae</taxon>
        <taxon>Enterobius</taxon>
    </lineage>
</organism>
<keyword evidence="9" id="KW-1185">Reference proteome</keyword>
<reference evidence="10" key="1">
    <citation type="submission" date="2017-02" db="UniProtKB">
        <authorList>
            <consortium name="WormBaseParasite"/>
        </authorList>
    </citation>
    <scope>IDENTIFICATION</scope>
</reference>
<dbReference type="PANTHER" id="PTHR11383">
    <property type="entry name" value="NUCLEOSIDE DIPHOSPHATE-LINKED MOIETY X MOTIF 13"/>
    <property type="match status" value="1"/>
</dbReference>
<dbReference type="InterPro" id="IPR049734">
    <property type="entry name" value="NudC-like_C"/>
</dbReference>
<evidence type="ECO:0000256" key="4">
    <source>
        <dbReference type="ARBA" id="ARBA00022801"/>
    </source>
</evidence>
<dbReference type="Gene3D" id="3.90.79.20">
    <property type="match status" value="1"/>
</dbReference>
<dbReference type="Proteomes" id="UP000274131">
    <property type="component" value="Unassembled WGS sequence"/>
</dbReference>
<dbReference type="PROSITE" id="PS51462">
    <property type="entry name" value="NUDIX"/>
    <property type="match status" value="1"/>
</dbReference>
<dbReference type="WBParaSite" id="EVEC_0001048501-mRNA-1">
    <property type="protein sequence ID" value="EVEC_0001048501-mRNA-1"/>
    <property type="gene ID" value="EVEC_0001048501"/>
</dbReference>
<dbReference type="EMBL" id="UXUI01010323">
    <property type="protein sequence ID" value="VDD95079.1"/>
    <property type="molecule type" value="Genomic_DNA"/>
</dbReference>
<dbReference type="Pfam" id="PF00293">
    <property type="entry name" value="NUDIX"/>
    <property type="match status" value="1"/>
</dbReference>
<name>A0A0N4VI34_ENTVE</name>
<dbReference type="STRING" id="51028.A0A0N4VI34"/>
<evidence type="ECO:0000313" key="8">
    <source>
        <dbReference type="EMBL" id="VDD95079.1"/>
    </source>
</evidence>
<evidence type="ECO:0000256" key="6">
    <source>
        <dbReference type="ARBA" id="ARBA00023027"/>
    </source>
</evidence>
<proteinExistence type="predicted"/>
<dbReference type="InterPro" id="IPR015797">
    <property type="entry name" value="NUDIX_hydrolase-like_dom_sf"/>
</dbReference>
<dbReference type="CDD" id="cd03429">
    <property type="entry name" value="NUDIX_NADH_pyrophosphatase_Nudt13"/>
    <property type="match status" value="1"/>
</dbReference>
<evidence type="ECO:0000256" key="1">
    <source>
        <dbReference type="ARBA" id="ARBA00001946"/>
    </source>
</evidence>
<dbReference type="InterPro" id="IPR020084">
    <property type="entry name" value="NUDIX_hydrolase_CS"/>
</dbReference>
<feature type="domain" description="Nudix hydrolase" evidence="7">
    <location>
        <begin position="148"/>
        <end position="275"/>
    </location>
</feature>
<evidence type="ECO:0000313" key="9">
    <source>
        <dbReference type="Proteomes" id="UP000274131"/>
    </source>
</evidence>
<comment type="cofactor">
    <cofactor evidence="1">
        <name>Mg(2+)</name>
        <dbReference type="ChEBI" id="CHEBI:18420"/>
    </cofactor>
</comment>
<protein>
    <recommendedName>
        <fullName evidence="2">NAD(+) diphosphatase</fullName>
        <ecNumber evidence="2">3.6.1.22</ecNumber>
    </recommendedName>
</protein>
<dbReference type="PROSITE" id="PS00893">
    <property type="entry name" value="NUDIX_BOX"/>
    <property type="match status" value="1"/>
</dbReference>
<keyword evidence="5" id="KW-0460">Magnesium</keyword>
<dbReference type="PANTHER" id="PTHR11383:SF3">
    <property type="entry name" value="NAD(P)H PYROPHOSPHATASE NUDT13, MITOCHONDRIAL"/>
    <property type="match status" value="1"/>
</dbReference>
<keyword evidence="3" id="KW-0479">Metal-binding</keyword>
<dbReference type="EC" id="3.6.1.22" evidence="2"/>
<accession>A0A0N4VI34</accession>
<sequence>MCGKVQVLEHWSASDVSLSGEFPRSKVALMINKKPLIVRDHHACVALRILSYPGLSLKTIKMPEDSPISMDLLHGELAKTIGGSFVDLRVALLTLPDAWDRNLVARMQCLLKWSHSWKRCPRCASPLRMRVSKTAAVCTSCKELYYPPLYPVASCLVKNPEGTKALLVRHKSSLKSVFTVISGFAQIGESFAETVRREVAEEVGVECKDINAINVSSSWPIPEGSLLCAFEASADSSQKLTVNMDELEAAEWFTKDEVRQAFENTRLDPQLRRLVKVNNASNFSYIPPLGSIAYQLIERWLNL</sequence>
<dbReference type="GO" id="GO:0016787">
    <property type="term" value="F:hydrolase activity"/>
    <property type="evidence" value="ECO:0007669"/>
    <property type="project" value="UniProtKB-KW"/>
</dbReference>
<dbReference type="Gene3D" id="3.90.79.10">
    <property type="entry name" value="Nucleoside Triphosphate Pyrophosphohydrolase"/>
    <property type="match status" value="1"/>
</dbReference>
<evidence type="ECO:0000313" key="10">
    <source>
        <dbReference type="WBParaSite" id="EVEC_0001048501-mRNA-1"/>
    </source>
</evidence>
<evidence type="ECO:0000256" key="3">
    <source>
        <dbReference type="ARBA" id="ARBA00022723"/>
    </source>
</evidence>
<dbReference type="InterPro" id="IPR000086">
    <property type="entry name" value="NUDIX_hydrolase_dom"/>
</dbReference>
<gene>
    <name evidence="8" type="ORF">EVEC_LOCUS9830</name>
</gene>
<dbReference type="OrthoDB" id="10249612at2759"/>
<evidence type="ECO:0000256" key="2">
    <source>
        <dbReference type="ARBA" id="ARBA00012381"/>
    </source>
</evidence>
<dbReference type="GO" id="GO:0046872">
    <property type="term" value="F:metal ion binding"/>
    <property type="evidence" value="ECO:0007669"/>
    <property type="project" value="UniProtKB-KW"/>
</dbReference>